<dbReference type="GO" id="GO:0006368">
    <property type="term" value="P:transcription elongation by RNA polymerase II"/>
    <property type="evidence" value="ECO:0007669"/>
    <property type="project" value="InterPro"/>
</dbReference>
<comment type="subcellular location">
    <subcellularLocation>
        <location evidence="1">Nucleus</location>
    </subcellularLocation>
</comment>
<evidence type="ECO:0000256" key="4">
    <source>
        <dbReference type="ARBA" id="ARBA00023242"/>
    </source>
</evidence>
<evidence type="ECO:0000259" key="6">
    <source>
        <dbReference type="Pfam" id="PF05179"/>
    </source>
</evidence>
<comment type="caution">
    <text evidence="7">The sequence shown here is derived from an EMBL/GenBank/DDBJ whole genome shotgun (WGS) entry which is preliminary data.</text>
</comment>
<dbReference type="GO" id="GO:0016593">
    <property type="term" value="C:Cdc73/Paf1 complex"/>
    <property type="evidence" value="ECO:0007669"/>
    <property type="project" value="InterPro"/>
</dbReference>
<reference evidence="7 8" key="1">
    <citation type="submission" date="2022-12" db="EMBL/GenBank/DDBJ databases">
        <title>Genomic features and morphological characterization of a novel Knufia sp. strain isolated from spacecraft assembly facility.</title>
        <authorList>
            <person name="Teixeira M."/>
            <person name="Chander A.M."/>
            <person name="Stajich J.E."/>
            <person name="Venkateswaran K."/>
        </authorList>
    </citation>
    <scope>NUCLEOTIDE SEQUENCE [LARGE SCALE GENOMIC DNA]</scope>
    <source>
        <strain evidence="7 8">FJI-L2-BK-P2</strain>
    </source>
</reference>
<evidence type="ECO:0000256" key="1">
    <source>
        <dbReference type="ARBA" id="ARBA00004123"/>
    </source>
</evidence>
<dbReference type="InterPro" id="IPR031336">
    <property type="entry name" value="CDC73_C"/>
</dbReference>
<protein>
    <submittedName>
        <fullName evidence="7">Accessory factor associated with RNA polymerase II</fullName>
    </submittedName>
</protein>
<dbReference type="PANTHER" id="PTHR12466">
    <property type="entry name" value="CDC73 DOMAIN PROTEIN"/>
    <property type="match status" value="1"/>
</dbReference>
<evidence type="ECO:0000256" key="3">
    <source>
        <dbReference type="ARBA" id="ARBA00023163"/>
    </source>
</evidence>
<dbReference type="InterPro" id="IPR038103">
    <property type="entry name" value="CDC73_C_sf"/>
</dbReference>
<feature type="region of interest" description="Disordered" evidence="5">
    <location>
        <begin position="224"/>
        <end position="256"/>
    </location>
</feature>
<feature type="domain" description="Cell division control protein 73 C-terminal" evidence="6">
    <location>
        <begin position="260"/>
        <end position="431"/>
    </location>
</feature>
<proteinExistence type="inferred from homology"/>
<dbReference type="Proteomes" id="UP001316803">
    <property type="component" value="Unassembled WGS sequence"/>
</dbReference>
<organism evidence="7 8">
    <name type="scientific">Knufia fluminis</name>
    <dbReference type="NCBI Taxonomy" id="191047"/>
    <lineage>
        <taxon>Eukaryota</taxon>
        <taxon>Fungi</taxon>
        <taxon>Dikarya</taxon>
        <taxon>Ascomycota</taxon>
        <taxon>Pezizomycotina</taxon>
        <taxon>Eurotiomycetes</taxon>
        <taxon>Chaetothyriomycetidae</taxon>
        <taxon>Chaetothyriales</taxon>
        <taxon>Trichomeriaceae</taxon>
        <taxon>Knufia</taxon>
    </lineage>
</organism>
<evidence type="ECO:0000256" key="2">
    <source>
        <dbReference type="ARBA" id="ARBA00010427"/>
    </source>
</evidence>
<keyword evidence="3" id="KW-0804">Transcription</keyword>
<evidence type="ECO:0000313" key="8">
    <source>
        <dbReference type="Proteomes" id="UP001316803"/>
    </source>
</evidence>
<evidence type="ECO:0000313" key="7">
    <source>
        <dbReference type="EMBL" id="KAK5956993.1"/>
    </source>
</evidence>
<dbReference type="Pfam" id="PF05179">
    <property type="entry name" value="CDC73_C"/>
    <property type="match status" value="1"/>
</dbReference>
<name>A0AAN8ER85_9EURO</name>
<dbReference type="GO" id="GO:0000993">
    <property type="term" value="F:RNA polymerase II complex binding"/>
    <property type="evidence" value="ECO:0007669"/>
    <property type="project" value="TreeGrafter"/>
</dbReference>
<dbReference type="AlphaFoldDB" id="A0AAN8ER85"/>
<dbReference type="PANTHER" id="PTHR12466:SF8">
    <property type="entry name" value="PARAFIBROMIN"/>
    <property type="match status" value="1"/>
</dbReference>
<evidence type="ECO:0000256" key="5">
    <source>
        <dbReference type="SAM" id="MobiDB-lite"/>
    </source>
</evidence>
<accession>A0AAN8ER85</accession>
<keyword evidence="8" id="KW-1185">Reference proteome</keyword>
<keyword evidence="4" id="KW-0539">Nucleus</keyword>
<dbReference type="EMBL" id="JAKLMC020000003">
    <property type="protein sequence ID" value="KAK5956993.1"/>
    <property type="molecule type" value="Genomic_DNA"/>
</dbReference>
<dbReference type="Gene3D" id="3.40.50.11990">
    <property type="entry name" value="RNA polymerase II accessory factor, Cdc73 C-terminal domain"/>
    <property type="match status" value="1"/>
</dbReference>
<gene>
    <name evidence="7" type="primary">CDC73</name>
    <name evidence="7" type="ORF">OHC33_001362</name>
</gene>
<sequence>MSNSDPLVLLRTSLAASKPPHLTTSSDPAEAVANTTDSFVEATHLYFPYPTPKSVPLDSTTRFTSTTPDTVQVDLRSIFFAWVKKDVTVPEYIASAQELDQQLPDGQKIRNLVFVERLELMTWLEGATEESEYIKPLEDAPGTDGAAVKAAEIAGGAGVPPQPGTGQTATQQAGGRPVRVIDARLQTIYDGERSMLDHNSVLRGIKPTDFSHVRKHAELFLGKRRSAPGARPGQPQSKTLATRPIPAPAKPIQSNVNSKRSDPIVLLSPSASSLLRMSNIKSFLDQGLYVPADHPILSSQMTPNILHVTRTLPSLSPKPYRFILVDSPDQFKPEYWSRVVAVFTTGQTWQFRGYKWREPQQLFENVLGMYVGEKGQPIPNEIKGWGSAVRKFELERWDERGHGPSVDQEVRQNRRWRDRETVEELWRTLEGHMRGKGDWKR</sequence>
<comment type="similarity">
    <text evidence="2">Belongs to the CDC73 family.</text>
</comment>
<dbReference type="InterPro" id="IPR007852">
    <property type="entry name" value="Cdc73/Parafibromin"/>
</dbReference>
<dbReference type="GO" id="GO:0032968">
    <property type="term" value="P:positive regulation of transcription elongation by RNA polymerase II"/>
    <property type="evidence" value="ECO:0007669"/>
    <property type="project" value="TreeGrafter"/>
</dbReference>
<dbReference type="FunFam" id="3.40.50.11990:FF:000003">
    <property type="entry name" value="Pol II transcription elongation factor subunit Cdc73"/>
    <property type="match status" value="1"/>
</dbReference>